<evidence type="ECO:0000313" key="1">
    <source>
        <dbReference type="EMBL" id="KAL3888264.1"/>
    </source>
</evidence>
<accession>A0ABD3XPV0</accession>
<proteinExistence type="predicted"/>
<sequence>MATKKYSIPIRLDLQQFFEGNELARKKIINNLLHAFPQYKGNIASFRRDRSSVKLVIWIINHPESIPELKKCLETNDGVPIVEKIRTIAMEHGTSGTTITTLRIKKDLQFLEAWAKYDIDTLIKKNETLLDEVSRLKNMSMQEVAGTKTIPETKQKDIRAIIAELAKSIAKLQTLLAEV</sequence>
<gene>
    <name evidence="1" type="ORF">ACJMK2_000635</name>
</gene>
<reference evidence="1 2" key="1">
    <citation type="submission" date="2024-11" db="EMBL/GenBank/DDBJ databases">
        <title>Chromosome-level genome assembly of the freshwater bivalve Anodonta woodiana.</title>
        <authorList>
            <person name="Chen X."/>
        </authorList>
    </citation>
    <scope>NUCLEOTIDE SEQUENCE [LARGE SCALE GENOMIC DNA]</scope>
    <source>
        <strain evidence="1">MN2024</strain>
        <tissue evidence="1">Gills</tissue>
    </source>
</reference>
<dbReference type="EMBL" id="JBJQND010000001">
    <property type="protein sequence ID" value="KAL3888264.1"/>
    <property type="molecule type" value="Genomic_DNA"/>
</dbReference>
<keyword evidence="2" id="KW-1185">Reference proteome</keyword>
<evidence type="ECO:0000313" key="2">
    <source>
        <dbReference type="Proteomes" id="UP001634394"/>
    </source>
</evidence>
<name>A0ABD3XPV0_SINWO</name>
<dbReference type="AlphaFoldDB" id="A0ABD3XPV0"/>
<comment type="caution">
    <text evidence="1">The sequence shown here is derived from an EMBL/GenBank/DDBJ whole genome shotgun (WGS) entry which is preliminary data.</text>
</comment>
<protein>
    <submittedName>
        <fullName evidence="1">Uncharacterized protein</fullName>
    </submittedName>
</protein>
<organism evidence="1 2">
    <name type="scientific">Sinanodonta woodiana</name>
    <name type="common">Chinese pond mussel</name>
    <name type="synonym">Anodonta woodiana</name>
    <dbReference type="NCBI Taxonomy" id="1069815"/>
    <lineage>
        <taxon>Eukaryota</taxon>
        <taxon>Metazoa</taxon>
        <taxon>Spiralia</taxon>
        <taxon>Lophotrochozoa</taxon>
        <taxon>Mollusca</taxon>
        <taxon>Bivalvia</taxon>
        <taxon>Autobranchia</taxon>
        <taxon>Heteroconchia</taxon>
        <taxon>Palaeoheterodonta</taxon>
        <taxon>Unionida</taxon>
        <taxon>Unionoidea</taxon>
        <taxon>Unionidae</taxon>
        <taxon>Unioninae</taxon>
        <taxon>Sinanodonta</taxon>
    </lineage>
</organism>
<dbReference type="Proteomes" id="UP001634394">
    <property type="component" value="Unassembled WGS sequence"/>
</dbReference>